<protein>
    <submittedName>
        <fullName evidence="12">Uncharacterized protein</fullName>
    </submittedName>
</protein>
<dbReference type="PROSITE" id="PS51808">
    <property type="entry name" value="CHCH"/>
    <property type="match status" value="1"/>
</dbReference>
<keyword evidence="7" id="KW-1015">Disulfide bond</keyword>
<dbReference type="InterPro" id="IPR007964">
    <property type="entry name" value="MIC19/MIC25"/>
</dbReference>
<dbReference type="GO" id="GO:0061617">
    <property type="term" value="C:MICOS complex"/>
    <property type="evidence" value="ECO:0007669"/>
    <property type="project" value="InterPro"/>
</dbReference>
<evidence type="ECO:0000256" key="2">
    <source>
        <dbReference type="ARBA" id="ARBA00022707"/>
    </source>
</evidence>
<evidence type="ECO:0000256" key="5">
    <source>
        <dbReference type="ARBA" id="ARBA00023128"/>
    </source>
</evidence>
<keyword evidence="2" id="KW-0519">Myristate</keyword>
<keyword evidence="6" id="KW-0472">Membrane</keyword>
<comment type="subcellular location">
    <subcellularLocation>
        <location evidence="9">Mitochondrion inner membrane</location>
        <topology evidence="9">Lipid-anchor</topology>
    </subcellularLocation>
</comment>
<gene>
    <name evidence="12" type="ORF">MATL_G00103470</name>
</gene>
<keyword evidence="13" id="KW-1185">Reference proteome</keyword>
<keyword evidence="5" id="KW-0496">Mitochondrion</keyword>
<sequence length="240" mass="27773">MGSTESSTRKVSFGLDEDDRVRVLHGVKLSEDVLQRMRGVAPETDFTPPPATTPKEEPGPPPRTPDPRPTAAETQEELRRRYEREQAIVREELARITRREREAAREELSVAMRRERANTRAEAERAKQLPAEVDAWAMQLEKKEAELKQLDTFYREKLAQLEKKNLDFYKQTREQFREAATRAEAHVKPRSMEPVCTGLQSQILHCYQENRDQTLRCSDLAKEYMQCIDAAKKNLLVNHG</sequence>
<comment type="caution">
    <text evidence="12">The sequence shown here is derived from an EMBL/GenBank/DDBJ whole genome shotgun (WGS) entry which is preliminary data.</text>
</comment>
<evidence type="ECO:0000313" key="12">
    <source>
        <dbReference type="EMBL" id="KAG7471956.1"/>
    </source>
</evidence>
<feature type="compositionally biased region" description="Pro residues" evidence="11">
    <location>
        <begin position="59"/>
        <end position="68"/>
    </location>
</feature>
<comment type="function">
    <text evidence="1">Component of the MICOS complex, a large protein complex of the mitochondrial inner membrane that plays crucial roles in the maintenance of crista junctions, inner membrane architecture, and formation of contact sites to the outer membrane.</text>
</comment>
<evidence type="ECO:0000256" key="3">
    <source>
        <dbReference type="ARBA" id="ARBA00022792"/>
    </source>
</evidence>
<evidence type="ECO:0000256" key="7">
    <source>
        <dbReference type="ARBA" id="ARBA00023157"/>
    </source>
</evidence>
<comment type="similarity">
    <text evidence="10">Belongs to the MICOS complex subunit Mic19 family. Metazoan Mic25 subfamily.</text>
</comment>
<keyword evidence="4" id="KW-0175">Coiled coil</keyword>
<dbReference type="AlphaFoldDB" id="A0A9D3Q348"/>
<feature type="region of interest" description="Disordered" evidence="11">
    <location>
        <begin position="32"/>
        <end position="79"/>
    </location>
</feature>
<evidence type="ECO:0000256" key="6">
    <source>
        <dbReference type="ARBA" id="ARBA00023136"/>
    </source>
</evidence>
<evidence type="ECO:0000256" key="4">
    <source>
        <dbReference type="ARBA" id="ARBA00023054"/>
    </source>
</evidence>
<proteinExistence type="inferred from homology"/>
<reference evidence="12" key="1">
    <citation type="submission" date="2021-01" db="EMBL/GenBank/DDBJ databases">
        <authorList>
            <person name="Zahm M."/>
            <person name="Roques C."/>
            <person name="Cabau C."/>
            <person name="Klopp C."/>
            <person name="Donnadieu C."/>
            <person name="Jouanno E."/>
            <person name="Lampietro C."/>
            <person name="Louis A."/>
            <person name="Herpin A."/>
            <person name="Echchiki A."/>
            <person name="Berthelot C."/>
            <person name="Parey E."/>
            <person name="Roest-Crollius H."/>
            <person name="Braasch I."/>
            <person name="Postlethwait J."/>
            <person name="Bobe J."/>
            <person name="Montfort J."/>
            <person name="Bouchez O."/>
            <person name="Begum T."/>
            <person name="Mejri S."/>
            <person name="Adams A."/>
            <person name="Chen W.-J."/>
            <person name="Guiguen Y."/>
        </authorList>
    </citation>
    <scope>NUCLEOTIDE SEQUENCE</scope>
    <source>
        <strain evidence="12">YG-15Mar2019-1</strain>
        <tissue evidence="12">Brain</tissue>
    </source>
</reference>
<evidence type="ECO:0000256" key="10">
    <source>
        <dbReference type="ARBA" id="ARBA00034480"/>
    </source>
</evidence>
<dbReference type="Pfam" id="PF05300">
    <property type="entry name" value="MIC19_MIC25"/>
    <property type="match status" value="1"/>
</dbReference>
<dbReference type="InterPro" id="IPR042860">
    <property type="entry name" value="MIC25"/>
</dbReference>
<dbReference type="EMBL" id="JAFDVH010000008">
    <property type="protein sequence ID" value="KAG7471956.1"/>
    <property type="molecule type" value="Genomic_DNA"/>
</dbReference>
<evidence type="ECO:0000256" key="11">
    <source>
        <dbReference type="SAM" id="MobiDB-lite"/>
    </source>
</evidence>
<keyword evidence="3" id="KW-0999">Mitochondrion inner membrane</keyword>
<keyword evidence="8" id="KW-0449">Lipoprotein</keyword>
<dbReference type="Proteomes" id="UP001046870">
    <property type="component" value="Chromosome 8"/>
</dbReference>
<dbReference type="OrthoDB" id="70030at2759"/>
<organism evidence="12 13">
    <name type="scientific">Megalops atlanticus</name>
    <name type="common">Tarpon</name>
    <name type="synonym">Clupea gigantea</name>
    <dbReference type="NCBI Taxonomy" id="7932"/>
    <lineage>
        <taxon>Eukaryota</taxon>
        <taxon>Metazoa</taxon>
        <taxon>Chordata</taxon>
        <taxon>Craniata</taxon>
        <taxon>Vertebrata</taxon>
        <taxon>Euteleostomi</taxon>
        <taxon>Actinopterygii</taxon>
        <taxon>Neopterygii</taxon>
        <taxon>Teleostei</taxon>
        <taxon>Elopiformes</taxon>
        <taxon>Megalopidae</taxon>
        <taxon>Megalops</taxon>
    </lineage>
</organism>
<accession>A0A9D3Q348</accession>
<dbReference type="PANTHER" id="PTHR47609">
    <property type="entry name" value="MICOS COMPLEX SUBUNIT MIC25"/>
    <property type="match status" value="1"/>
</dbReference>
<name>A0A9D3Q348_MEGAT</name>
<evidence type="ECO:0000256" key="8">
    <source>
        <dbReference type="ARBA" id="ARBA00023288"/>
    </source>
</evidence>
<evidence type="ECO:0000256" key="1">
    <source>
        <dbReference type="ARBA" id="ARBA00002689"/>
    </source>
</evidence>
<evidence type="ECO:0000256" key="9">
    <source>
        <dbReference type="ARBA" id="ARBA00034476"/>
    </source>
</evidence>
<dbReference type="PANTHER" id="PTHR47609:SF1">
    <property type="entry name" value="MICOS COMPLEX SUBUNIT MIC25"/>
    <property type="match status" value="1"/>
</dbReference>
<evidence type="ECO:0000313" key="13">
    <source>
        <dbReference type="Proteomes" id="UP001046870"/>
    </source>
</evidence>